<evidence type="ECO:0000256" key="9">
    <source>
        <dbReference type="SAM" id="MobiDB-lite"/>
    </source>
</evidence>
<dbReference type="Pfam" id="PF18693">
    <property type="entry name" value="TRAM_2"/>
    <property type="match status" value="1"/>
</dbReference>
<evidence type="ECO:0000259" key="10">
    <source>
        <dbReference type="PROSITE" id="PS50926"/>
    </source>
</evidence>
<keyword evidence="3 8" id="KW-0808">Transferase</keyword>
<dbReference type="NCBIfam" id="TIGR01125">
    <property type="entry name" value="30S ribosomal protein S12 methylthiotransferase RimO"/>
    <property type="match status" value="1"/>
</dbReference>
<comment type="caution">
    <text evidence="13">The sequence shown here is derived from an EMBL/GenBank/DDBJ whole genome shotgun (WGS) entry which is preliminary data.</text>
</comment>
<evidence type="ECO:0000256" key="6">
    <source>
        <dbReference type="ARBA" id="ARBA00023004"/>
    </source>
</evidence>
<dbReference type="GO" id="GO:0046872">
    <property type="term" value="F:metal ion binding"/>
    <property type="evidence" value="ECO:0007669"/>
    <property type="project" value="UniProtKB-KW"/>
</dbReference>
<dbReference type="SFLD" id="SFLDG01082">
    <property type="entry name" value="B12-binding_domain_containing"/>
    <property type="match status" value="1"/>
</dbReference>
<evidence type="ECO:0000313" key="14">
    <source>
        <dbReference type="Proteomes" id="UP000245911"/>
    </source>
</evidence>
<dbReference type="PANTHER" id="PTHR43837:SF1">
    <property type="entry name" value="RIBOSOMAL PROTEIN US12 METHYLTHIOTRANSFERASE RIMO"/>
    <property type="match status" value="1"/>
</dbReference>
<dbReference type="GO" id="GO:0103039">
    <property type="term" value="F:protein methylthiotransferase activity"/>
    <property type="evidence" value="ECO:0007669"/>
    <property type="project" value="UniProtKB-EC"/>
</dbReference>
<dbReference type="InterPro" id="IPR006638">
    <property type="entry name" value="Elp3/MiaA/NifB-like_rSAM"/>
</dbReference>
<feature type="binding site" evidence="8">
    <location>
        <position position="105"/>
    </location>
    <ligand>
        <name>[4Fe-4S] cluster</name>
        <dbReference type="ChEBI" id="CHEBI:49883"/>
        <label>1</label>
    </ligand>
</feature>
<keyword evidence="7 8" id="KW-0411">Iron-sulfur</keyword>
<dbReference type="GO" id="GO:0005840">
    <property type="term" value="C:ribosome"/>
    <property type="evidence" value="ECO:0007669"/>
    <property type="project" value="UniProtKB-KW"/>
</dbReference>
<sequence length="462" mass="50743">MSQNPPNLRPDLAPRARLTETPRPAGRDAQPTIGMVSLGCPKALVDSERILTRLRAEGYAISPDYQGADAVIVNTCGFLDSAKAESLDAIGEALAENGRVIVTGCLGAEPEYITGAHPKVLAVTGPHQYEQVLDAVHRAVPPDPDPFIDLLPAAGVKLTPRHFSYLKISEGCNHACKFCIIPDMRGRLASRPAHAVLREAEKLVASGVRELLVISQDTSAYGVDIKHAEERGHRAHITDLARDLGSLGAWVRLHYVYPYPHVRNLIPLMAEGLVLPYLDIPFQHAHPDTLRRMARPAAAAKTLDEIARWRSDCPEITLRSTFIVGYPGETEAEFQTLLDWLDEAQLDRVGCFQYENVKGARSNALPDHVPAELKQERWERFMEKAQAISAAKLEAKIGQTLPVIIDEIDHEGATCRTQADAPEIDGNLFIDEGFEGLTVGQIVNVTVDDASDYDLWGTLLEK</sequence>
<dbReference type="InterPro" id="IPR013848">
    <property type="entry name" value="Methylthiotransferase_N"/>
</dbReference>
<dbReference type="PROSITE" id="PS50926">
    <property type="entry name" value="TRAM"/>
    <property type="match status" value="1"/>
</dbReference>
<evidence type="ECO:0000259" key="11">
    <source>
        <dbReference type="PROSITE" id="PS51449"/>
    </source>
</evidence>
<dbReference type="FunFam" id="3.40.50.12160:FF:000002">
    <property type="entry name" value="Ribosomal protein S12 methylthiotransferase RimO"/>
    <property type="match status" value="1"/>
</dbReference>
<evidence type="ECO:0000256" key="2">
    <source>
        <dbReference type="ARBA" id="ARBA00022490"/>
    </source>
</evidence>
<dbReference type="SUPFAM" id="SSF102114">
    <property type="entry name" value="Radical SAM enzymes"/>
    <property type="match status" value="1"/>
</dbReference>
<dbReference type="Proteomes" id="UP000245911">
    <property type="component" value="Unassembled WGS sequence"/>
</dbReference>
<dbReference type="InterPro" id="IPR058240">
    <property type="entry name" value="rSAM_sf"/>
</dbReference>
<dbReference type="SFLD" id="SFLDG01061">
    <property type="entry name" value="methylthiotransferase"/>
    <property type="match status" value="1"/>
</dbReference>
<feature type="region of interest" description="Disordered" evidence="9">
    <location>
        <begin position="1"/>
        <end position="34"/>
    </location>
</feature>
<dbReference type="OrthoDB" id="9805215at2"/>
<dbReference type="InterPro" id="IPR002792">
    <property type="entry name" value="TRAM_dom"/>
</dbReference>
<dbReference type="InterPro" id="IPR005840">
    <property type="entry name" value="Ribosomal_uS12_MeSTrfase_RimO"/>
</dbReference>
<dbReference type="InterPro" id="IPR023404">
    <property type="entry name" value="rSAM_horseshoe"/>
</dbReference>
<reference evidence="13 14" key="1">
    <citation type="submission" date="2018-04" db="EMBL/GenBank/DDBJ databases">
        <title>Pararhodobacter oceanense sp. nov., isolated from marine intertidal sediment.</title>
        <authorList>
            <person name="Wang X.-L."/>
            <person name="Du Z.-J."/>
        </authorList>
    </citation>
    <scope>NUCLEOTIDE SEQUENCE [LARGE SCALE GENOMIC DNA]</scope>
    <source>
        <strain evidence="13 14">AM505</strain>
    </source>
</reference>
<feature type="domain" description="Radical SAM core" evidence="12">
    <location>
        <begin position="158"/>
        <end position="391"/>
    </location>
</feature>
<dbReference type="NCBIfam" id="TIGR00089">
    <property type="entry name" value="MiaB/RimO family radical SAM methylthiotransferase"/>
    <property type="match status" value="1"/>
</dbReference>
<dbReference type="EMBL" id="QDKM01000002">
    <property type="protein sequence ID" value="PVH29647.1"/>
    <property type="molecule type" value="Genomic_DNA"/>
</dbReference>
<feature type="domain" description="TRAM" evidence="10">
    <location>
        <begin position="394"/>
        <end position="461"/>
    </location>
</feature>
<dbReference type="RefSeq" id="WP_116557534.1">
    <property type="nucleotide sequence ID" value="NZ_QDKM01000002.1"/>
</dbReference>
<dbReference type="FunFam" id="3.80.30.20:FF:000001">
    <property type="entry name" value="tRNA-2-methylthio-N(6)-dimethylallyladenosine synthase 2"/>
    <property type="match status" value="1"/>
</dbReference>
<dbReference type="PANTHER" id="PTHR43837">
    <property type="entry name" value="RIBOSOMAL PROTEIN S12 METHYLTHIOTRANSFERASE RIMO"/>
    <property type="match status" value="1"/>
</dbReference>
<dbReference type="SFLD" id="SFLDF00274">
    <property type="entry name" value="ribosomal_protein_S12_methylth"/>
    <property type="match status" value="1"/>
</dbReference>
<dbReference type="InterPro" id="IPR007197">
    <property type="entry name" value="rSAM"/>
</dbReference>
<protein>
    <recommendedName>
        <fullName evidence="8">Ribosomal protein uS12 methylthiotransferase RimO</fullName>
        <shortName evidence="8">uS12 MTTase</shortName>
        <shortName evidence="8">uS12 methylthiotransferase</shortName>
        <ecNumber evidence="8">2.8.4.4</ecNumber>
    </recommendedName>
    <alternativeName>
        <fullName evidence="8">Ribosomal protein uS12 (aspartate-C(3))-methylthiotransferase</fullName>
    </alternativeName>
    <alternativeName>
        <fullName evidence="8">Ribosome maturation factor RimO</fullName>
    </alternativeName>
</protein>
<gene>
    <name evidence="8" type="primary">rimO</name>
    <name evidence="13" type="ORF">DDE20_05880</name>
</gene>
<dbReference type="InterPro" id="IPR012340">
    <property type="entry name" value="NA-bd_OB-fold"/>
</dbReference>
<feature type="binding site" evidence="8">
    <location>
        <position position="179"/>
    </location>
    <ligand>
        <name>[4Fe-4S] cluster</name>
        <dbReference type="ChEBI" id="CHEBI:49883"/>
        <label>2</label>
        <note>4Fe-4S-S-AdoMet</note>
    </ligand>
</feature>
<evidence type="ECO:0000256" key="5">
    <source>
        <dbReference type="ARBA" id="ARBA00022723"/>
    </source>
</evidence>
<dbReference type="Gene3D" id="2.40.50.140">
    <property type="entry name" value="Nucleic acid-binding proteins"/>
    <property type="match status" value="1"/>
</dbReference>
<comment type="function">
    <text evidence="8">Catalyzes the methylthiolation of an aspartic acid residue of ribosomal protein uS12.</text>
</comment>
<accession>A0A2T8HW35</accession>
<dbReference type="SFLD" id="SFLDS00029">
    <property type="entry name" value="Radical_SAM"/>
    <property type="match status" value="1"/>
</dbReference>
<feature type="binding site" evidence="8">
    <location>
        <position position="76"/>
    </location>
    <ligand>
        <name>[4Fe-4S] cluster</name>
        <dbReference type="ChEBI" id="CHEBI:49883"/>
        <label>1</label>
    </ligand>
</feature>
<evidence type="ECO:0000256" key="1">
    <source>
        <dbReference type="ARBA" id="ARBA00022485"/>
    </source>
</evidence>
<evidence type="ECO:0000259" key="12">
    <source>
        <dbReference type="PROSITE" id="PS51918"/>
    </source>
</evidence>
<comment type="subcellular location">
    <subcellularLocation>
        <location evidence="8">Cytoplasm</location>
    </subcellularLocation>
</comment>
<dbReference type="PROSITE" id="PS51918">
    <property type="entry name" value="RADICAL_SAM"/>
    <property type="match status" value="1"/>
</dbReference>
<keyword evidence="5 8" id="KW-0479">Metal-binding</keyword>
<dbReference type="PROSITE" id="PS51449">
    <property type="entry name" value="MTTASE_N"/>
    <property type="match status" value="1"/>
</dbReference>
<evidence type="ECO:0000256" key="7">
    <source>
        <dbReference type="ARBA" id="ARBA00023014"/>
    </source>
</evidence>
<keyword evidence="2 8" id="KW-0963">Cytoplasm</keyword>
<comment type="catalytic activity">
    <reaction evidence="8">
        <text>L-aspartate(89)-[ribosomal protein uS12]-hydrogen + (sulfur carrier)-SH + AH2 + 2 S-adenosyl-L-methionine = 3-methylsulfanyl-L-aspartate(89)-[ribosomal protein uS12]-hydrogen + (sulfur carrier)-H + 5'-deoxyadenosine + L-methionine + A + S-adenosyl-L-homocysteine + 2 H(+)</text>
        <dbReference type="Rhea" id="RHEA:37087"/>
        <dbReference type="Rhea" id="RHEA-COMP:10460"/>
        <dbReference type="Rhea" id="RHEA-COMP:10461"/>
        <dbReference type="Rhea" id="RHEA-COMP:14737"/>
        <dbReference type="Rhea" id="RHEA-COMP:14739"/>
        <dbReference type="ChEBI" id="CHEBI:13193"/>
        <dbReference type="ChEBI" id="CHEBI:15378"/>
        <dbReference type="ChEBI" id="CHEBI:17319"/>
        <dbReference type="ChEBI" id="CHEBI:17499"/>
        <dbReference type="ChEBI" id="CHEBI:29917"/>
        <dbReference type="ChEBI" id="CHEBI:29961"/>
        <dbReference type="ChEBI" id="CHEBI:57844"/>
        <dbReference type="ChEBI" id="CHEBI:57856"/>
        <dbReference type="ChEBI" id="CHEBI:59789"/>
        <dbReference type="ChEBI" id="CHEBI:64428"/>
        <dbReference type="ChEBI" id="CHEBI:73599"/>
        <dbReference type="EC" id="2.8.4.4"/>
    </reaction>
</comment>
<dbReference type="GO" id="GO:0035599">
    <property type="term" value="F:aspartic acid methylthiotransferase activity"/>
    <property type="evidence" value="ECO:0007669"/>
    <property type="project" value="TreeGrafter"/>
</dbReference>
<keyword evidence="14" id="KW-1185">Reference proteome</keyword>
<dbReference type="GO" id="GO:0005829">
    <property type="term" value="C:cytosol"/>
    <property type="evidence" value="ECO:0007669"/>
    <property type="project" value="TreeGrafter"/>
</dbReference>
<dbReference type="Pfam" id="PF00919">
    <property type="entry name" value="UPF0004"/>
    <property type="match status" value="1"/>
</dbReference>
<evidence type="ECO:0000256" key="8">
    <source>
        <dbReference type="HAMAP-Rule" id="MF_01865"/>
    </source>
</evidence>
<evidence type="ECO:0000256" key="3">
    <source>
        <dbReference type="ARBA" id="ARBA00022679"/>
    </source>
</evidence>
<keyword evidence="6 8" id="KW-0408">Iron</keyword>
<dbReference type="HAMAP" id="MF_01865">
    <property type="entry name" value="MTTase_RimO"/>
    <property type="match status" value="1"/>
</dbReference>
<organism evidence="13 14">
    <name type="scientific">Pararhodobacter oceanensis</name>
    <dbReference type="NCBI Taxonomy" id="2172121"/>
    <lineage>
        <taxon>Bacteria</taxon>
        <taxon>Pseudomonadati</taxon>
        <taxon>Pseudomonadota</taxon>
        <taxon>Alphaproteobacteria</taxon>
        <taxon>Rhodobacterales</taxon>
        <taxon>Paracoccaceae</taxon>
        <taxon>Pararhodobacter</taxon>
    </lineage>
</organism>
<name>A0A2T8HW35_9RHOB</name>
<keyword evidence="13" id="KW-0689">Ribosomal protein</keyword>
<dbReference type="SMART" id="SM00729">
    <property type="entry name" value="Elp3"/>
    <property type="match status" value="1"/>
</dbReference>
<keyword evidence="4 8" id="KW-0949">S-adenosyl-L-methionine</keyword>
<dbReference type="Gene3D" id="3.40.50.12160">
    <property type="entry name" value="Methylthiotransferase, N-terminal domain"/>
    <property type="match status" value="1"/>
</dbReference>
<feature type="binding site" evidence="8">
    <location>
        <position position="40"/>
    </location>
    <ligand>
        <name>[4Fe-4S] cluster</name>
        <dbReference type="ChEBI" id="CHEBI:49883"/>
        <label>1</label>
    </ligand>
</feature>
<feature type="binding site" evidence="8">
    <location>
        <position position="176"/>
    </location>
    <ligand>
        <name>[4Fe-4S] cluster</name>
        <dbReference type="ChEBI" id="CHEBI:49883"/>
        <label>2</label>
        <note>4Fe-4S-S-AdoMet</note>
    </ligand>
</feature>
<dbReference type="Gene3D" id="3.80.30.20">
    <property type="entry name" value="tm_1862 like domain"/>
    <property type="match status" value="1"/>
</dbReference>
<dbReference type="InterPro" id="IPR038135">
    <property type="entry name" value="Methylthiotransferase_N_sf"/>
</dbReference>
<dbReference type="EC" id="2.8.4.4" evidence="8"/>
<feature type="binding site" evidence="8">
    <location>
        <position position="172"/>
    </location>
    <ligand>
        <name>[4Fe-4S] cluster</name>
        <dbReference type="ChEBI" id="CHEBI:49883"/>
        <label>2</label>
        <note>4Fe-4S-S-AdoMet</note>
    </ligand>
</feature>
<comment type="similarity">
    <text evidence="8">Belongs to the methylthiotransferase family. RimO subfamily.</text>
</comment>
<dbReference type="InterPro" id="IPR005839">
    <property type="entry name" value="Methylthiotransferase"/>
</dbReference>
<dbReference type="AlphaFoldDB" id="A0A2T8HW35"/>
<comment type="cofactor">
    <cofactor evidence="8">
        <name>[4Fe-4S] cluster</name>
        <dbReference type="ChEBI" id="CHEBI:49883"/>
    </cofactor>
    <text evidence="8">Binds 2 [4Fe-4S] clusters. One cluster is coordinated with 3 cysteines and an exchangeable S-adenosyl-L-methionine.</text>
</comment>
<evidence type="ECO:0000256" key="4">
    <source>
        <dbReference type="ARBA" id="ARBA00022691"/>
    </source>
</evidence>
<dbReference type="GO" id="GO:0051539">
    <property type="term" value="F:4 iron, 4 sulfur cluster binding"/>
    <property type="evidence" value="ECO:0007669"/>
    <property type="project" value="UniProtKB-UniRule"/>
</dbReference>
<evidence type="ECO:0000313" key="13">
    <source>
        <dbReference type="EMBL" id="PVH29647.1"/>
    </source>
</evidence>
<dbReference type="GO" id="GO:0006400">
    <property type="term" value="P:tRNA modification"/>
    <property type="evidence" value="ECO:0007669"/>
    <property type="project" value="InterPro"/>
</dbReference>
<proteinExistence type="inferred from homology"/>
<keyword evidence="13" id="KW-0687">Ribonucleoprotein</keyword>
<dbReference type="Pfam" id="PF04055">
    <property type="entry name" value="Radical_SAM"/>
    <property type="match status" value="1"/>
</dbReference>
<dbReference type="CDD" id="cd01335">
    <property type="entry name" value="Radical_SAM"/>
    <property type="match status" value="1"/>
</dbReference>
<keyword evidence="1 8" id="KW-0004">4Fe-4S</keyword>
<feature type="domain" description="MTTase N-terminal" evidence="11">
    <location>
        <begin position="31"/>
        <end position="141"/>
    </location>
</feature>